<evidence type="ECO:0000256" key="1">
    <source>
        <dbReference type="SAM" id="Coils"/>
    </source>
</evidence>
<reference evidence="3 4" key="1">
    <citation type="journal article" date="2023" name="Life. Sci Alliance">
        <title>Evolutionary insights into 3D genome organization and epigenetic landscape of Vigna mungo.</title>
        <authorList>
            <person name="Junaid A."/>
            <person name="Singh B."/>
            <person name="Bhatia S."/>
        </authorList>
    </citation>
    <scope>NUCLEOTIDE SEQUENCE [LARGE SCALE GENOMIC DNA]</scope>
    <source>
        <strain evidence="3">Urdbean</strain>
    </source>
</reference>
<dbReference type="AlphaFoldDB" id="A0AAQ3N966"/>
<feature type="non-terminal residue" evidence="3">
    <location>
        <position position="229"/>
    </location>
</feature>
<evidence type="ECO:0000313" key="4">
    <source>
        <dbReference type="Proteomes" id="UP001374535"/>
    </source>
</evidence>
<dbReference type="Proteomes" id="UP001374535">
    <property type="component" value="Chromosome 6"/>
</dbReference>
<organism evidence="3 4">
    <name type="scientific">Vigna mungo</name>
    <name type="common">Black gram</name>
    <name type="synonym">Phaseolus mungo</name>
    <dbReference type="NCBI Taxonomy" id="3915"/>
    <lineage>
        <taxon>Eukaryota</taxon>
        <taxon>Viridiplantae</taxon>
        <taxon>Streptophyta</taxon>
        <taxon>Embryophyta</taxon>
        <taxon>Tracheophyta</taxon>
        <taxon>Spermatophyta</taxon>
        <taxon>Magnoliopsida</taxon>
        <taxon>eudicotyledons</taxon>
        <taxon>Gunneridae</taxon>
        <taxon>Pentapetalae</taxon>
        <taxon>rosids</taxon>
        <taxon>fabids</taxon>
        <taxon>Fabales</taxon>
        <taxon>Fabaceae</taxon>
        <taxon>Papilionoideae</taxon>
        <taxon>50 kb inversion clade</taxon>
        <taxon>NPAAA clade</taxon>
        <taxon>indigoferoid/millettioid clade</taxon>
        <taxon>Phaseoleae</taxon>
        <taxon>Vigna</taxon>
    </lineage>
</organism>
<evidence type="ECO:0000313" key="3">
    <source>
        <dbReference type="EMBL" id="WVZ05579.1"/>
    </source>
</evidence>
<gene>
    <name evidence="3" type="ORF">V8G54_018925</name>
</gene>
<keyword evidence="1" id="KW-0175">Coiled coil</keyword>
<feature type="compositionally biased region" description="Basic and acidic residues" evidence="2">
    <location>
        <begin position="1"/>
        <end position="12"/>
    </location>
</feature>
<sequence>WQEDRKQPRFSEHAGTCGVDDDGEPDDGQTNEDCTCGVDDDGEPDDGQTNDGEGDDVKAYEDVEEVMEEDKEDVEDVLEEEKEDVEDVLEEDKEDVEDVLDVAPLVARNQQTEAGHILHINPKYLYNLVIPFKFHSSASVVSEICGQIFTTNDCNSFGPRMRVGNTGILFGASLFMFFERRSTGVVRRICFSPLYADELQQFREQYVCQWILDAANVRRNQVLQDLGIL</sequence>
<evidence type="ECO:0000256" key="2">
    <source>
        <dbReference type="SAM" id="MobiDB-lite"/>
    </source>
</evidence>
<feature type="compositionally biased region" description="Acidic residues" evidence="2">
    <location>
        <begin position="38"/>
        <end position="54"/>
    </location>
</feature>
<name>A0AAQ3N966_VIGMU</name>
<proteinExistence type="predicted"/>
<feature type="region of interest" description="Disordered" evidence="2">
    <location>
        <begin position="1"/>
        <end position="59"/>
    </location>
</feature>
<dbReference type="EMBL" id="CP144695">
    <property type="protein sequence ID" value="WVZ05579.1"/>
    <property type="molecule type" value="Genomic_DNA"/>
</dbReference>
<keyword evidence="4" id="KW-1185">Reference proteome</keyword>
<feature type="coiled-coil region" evidence="1">
    <location>
        <begin position="60"/>
        <end position="95"/>
    </location>
</feature>
<accession>A0AAQ3N966</accession>
<feature type="compositionally biased region" description="Acidic residues" evidence="2">
    <location>
        <begin position="19"/>
        <end position="30"/>
    </location>
</feature>
<protein>
    <submittedName>
        <fullName evidence="3">Uncharacterized protein</fullName>
    </submittedName>
</protein>